<dbReference type="AlphaFoldDB" id="U2EPX0"/>
<dbReference type="Gene3D" id="1.10.10.10">
    <property type="entry name" value="Winged helix-like DNA-binding domain superfamily/Winged helix DNA-binding domain"/>
    <property type="match status" value="1"/>
</dbReference>
<dbReference type="PANTHER" id="PTHR33164:SF95">
    <property type="entry name" value="TRANSCRIPTIONAL REGULATOR"/>
    <property type="match status" value="1"/>
</dbReference>
<evidence type="ECO:0000259" key="4">
    <source>
        <dbReference type="PROSITE" id="PS50995"/>
    </source>
</evidence>
<gene>
    <name evidence="5" type="ORF">SSPSH_000981</name>
</gene>
<organism evidence="5 6">
    <name type="scientific">Salinisphaera shabanensis E1L3A</name>
    <dbReference type="NCBI Taxonomy" id="1033802"/>
    <lineage>
        <taxon>Bacteria</taxon>
        <taxon>Pseudomonadati</taxon>
        <taxon>Pseudomonadota</taxon>
        <taxon>Gammaproteobacteria</taxon>
        <taxon>Salinisphaerales</taxon>
        <taxon>Salinisphaeraceae</taxon>
        <taxon>Salinisphaera</taxon>
    </lineage>
</organism>
<dbReference type="EMBL" id="AFNV02000005">
    <property type="protein sequence ID" value="ERJ20117.1"/>
    <property type="molecule type" value="Genomic_DNA"/>
</dbReference>
<dbReference type="GO" id="GO:0006950">
    <property type="term" value="P:response to stress"/>
    <property type="evidence" value="ECO:0007669"/>
    <property type="project" value="TreeGrafter"/>
</dbReference>
<dbReference type="GO" id="GO:0017061">
    <property type="term" value="F:S-methyl-5-thioadenosine phosphorylase activity"/>
    <property type="evidence" value="ECO:0007669"/>
    <property type="project" value="UniProtKB-EC"/>
</dbReference>
<keyword evidence="1" id="KW-0805">Transcription regulation</keyword>
<dbReference type="GO" id="GO:0003677">
    <property type="term" value="F:DNA binding"/>
    <property type="evidence" value="ECO:0007669"/>
    <property type="project" value="UniProtKB-KW"/>
</dbReference>
<comment type="caution">
    <text evidence="5">The sequence shown here is derived from an EMBL/GenBank/DDBJ whole genome shotgun (WGS) entry which is preliminary data.</text>
</comment>
<dbReference type="InterPro" id="IPR036390">
    <property type="entry name" value="WH_DNA-bd_sf"/>
</dbReference>
<dbReference type="Pfam" id="PF01047">
    <property type="entry name" value="MarR"/>
    <property type="match status" value="1"/>
</dbReference>
<dbReference type="RefSeq" id="WP_006913775.1">
    <property type="nucleotide sequence ID" value="NZ_AFNV02000005.1"/>
</dbReference>
<dbReference type="Proteomes" id="UP000006242">
    <property type="component" value="Unassembled WGS sequence"/>
</dbReference>
<dbReference type="PANTHER" id="PTHR33164">
    <property type="entry name" value="TRANSCRIPTIONAL REGULATOR, MARR FAMILY"/>
    <property type="match status" value="1"/>
</dbReference>
<proteinExistence type="predicted"/>
<dbReference type="PRINTS" id="PR00598">
    <property type="entry name" value="HTHMARR"/>
</dbReference>
<evidence type="ECO:0000256" key="2">
    <source>
        <dbReference type="ARBA" id="ARBA00023125"/>
    </source>
</evidence>
<sequence length="166" mass="18904">MPDPVDVSEELAAIEERSPLLVRPGFLIRRLHQIHSALFTKETEGFNITPVQYSVLTALAEHGELDQMTLAHEIGLERTSVGEVLRRLEQRELVERRQSTEDGRVRLTRATHKGRQHVQQMTAAVQRAHERTVEALAGPDRDLLVLYLARLVEANNEMGTVPFRLR</sequence>
<dbReference type="InterPro" id="IPR039422">
    <property type="entry name" value="MarR/SlyA-like"/>
</dbReference>
<protein>
    <submittedName>
        <fullName evidence="5">5'-methylthioadenosine phosphorylase protein</fullName>
        <ecNumber evidence="5">2.4.2.28</ecNumber>
    </submittedName>
</protein>
<keyword evidence="3" id="KW-0804">Transcription</keyword>
<accession>U2EPX0</accession>
<keyword evidence="5" id="KW-0808">Transferase</keyword>
<keyword evidence="5" id="KW-0328">Glycosyltransferase</keyword>
<keyword evidence="2" id="KW-0238">DNA-binding</keyword>
<dbReference type="InterPro" id="IPR000835">
    <property type="entry name" value="HTH_MarR-typ"/>
</dbReference>
<dbReference type="EC" id="2.4.2.28" evidence="5"/>
<evidence type="ECO:0000256" key="3">
    <source>
        <dbReference type="ARBA" id="ARBA00023163"/>
    </source>
</evidence>
<name>U2EPX0_9GAMM</name>
<dbReference type="SMART" id="SM00347">
    <property type="entry name" value="HTH_MARR"/>
    <property type="match status" value="1"/>
</dbReference>
<reference evidence="5 6" key="2">
    <citation type="journal article" date="2013" name="PLoS ONE">
        <title>INDIGO - INtegrated Data Warehouse of MIcrobial GenOmes with Examples from the Red Sea Extremophiles.</title>
        <authorList>
            <person name="Alam I."/>
            <person name="Antunes A."/>
            <person name="Kamau A.A."/>
            <person name="Ba Alawi W."/>
            <person name="Kalkatawi M."/>
            <person name="Stingl U."/>
            <person name="Bajic V.B."/>
        </authorList>
    </citation>
    <scope>NUCLEOTIDE SEQUENCE [LARGE SCALE GENOMIC DNA]</scope>
    <source>
        <strain evidence="5 6">E1L3A</strain>
    </source>
</reference>
<dbReference type="STRING" id="1033802.SSPSH_000981"/>
<evidence type="ECO:0000256" key="1">
    <source>
        <dbReference type="ARBA" id="ARBA00023015"/>
    </source>
</evidence>
<dbReference type="InterPro" id="IPR036388">
    <property type="entry name" value="WH-like_DNA-bd_sf"/>
</dbReference>
<evidence type="ECO:0000313" key="5">
    <source>
        <dbReference type="EMBL" id="ERJ20117.1"/>
    </source>
</evidence>
<reference evidence="5 6" key="1">
    <citation type="journal article" date="2011" name="J. Bacteriol.">
        <title>Genome sequence of Salinisphaera shabanensis, a gammaproteobacterium from the harsh, variable environment of the brine-seawater interface of the Shaban Deep in the Red Sea.</title>
        <authorList>
            <person name="Antunes A."/>
            <person name="Alam I."/>
            <person name="Bajic V.B."/>
            <person name="Stingl U."/>
        </authorList>
    </citation>
    <scope>NUCLEOTIDE SEQUENCE [LARGE SCALE GENOMIC DNA]</scope>
    <source>
        <strain evidence="5 6">E1L3A</strain>
    </source>
</reference>
<keyword evidence="6" id="KW-1185">Reference proteome</keyword>
<feature type="domain" description="HTH marR-type" evidence="4">
    <location>
        <begin position="24"/>
        <end position="153"/>
    </location>
</feature>
<dbReference type="GO" id="GO:0003700">
    <property type="term" value="F:DNA-binding transcription factor activity"/>
    <property type="evidence" value="ECO:0007669"/>
    <property type="project" value="InterPro"/>
</dbReference>
<dbReference type="SUPFAM" id="SSF46785">
    <property type="entry name" value="Winged helix' DNA-binding domain"/>
    <property type="match status" value="1"/>
</dbReference>
<dbReference type="OrthoDB" id="4549026at2"/>
<dbReference type="eggNOG" id="COG1846">
    <property type="taxonomic scope" value="Bacteria"/>
</dbReference>
<evidence type="ECO:0000313" key="6">
    <source>
        <dbReference type="Proteomes" id="UP000006242"/>
    </source>
</evidence>
<dbReference type="PROSITE" id="PS01117">
    <property type="entry name" value="HTH_MARR_1"/>
    <property type="match status" value="1"/>
</dbReference>
<dbReference type="InterPro" id="IPR023187">
    <property type="entry name" value="Tscrpt_reg_MarR-type_CS"/>
</dbReference>
<dbReference type="PROSITE" id="PS50995">
    <property type="entry name" value="HTH_MARR_2"/>
    <property type="match status" value="1"/>
</dbReference>